<organism evidence="2">
    <name type="scientific">Hexamita inflata</name>
    <dbReference type="NCBI Taxonomy" id="28002"/>
    <lineage>
        <taxon>Eukaryota</taxon>
        <taxon>Metamonada</taxon>
        <taxon>Diplomonadida</taxon>
        <taxon>Hexamitidae</taxon>
        <taxon>Hexamitinae</taxon>
        <taxon>Hexamita</taxon>
    </lineage>
</organism>
<reference evidence="3 4" key="2">
    <citation type="submission" date="2024-07" db="EMBL/GenBank/DDBJ databases">
        <authorList>
            <person name="Akdeniz Z."/>
        </authorList>
    </citation>
    <scope>NUCLEOTIDE SEQUENCE [LARGE SCALE GENOMIC DNA]</scope>
</reference>
<evidence type="ECO:0000313" key="3">
    <source>
        <dbReference type="EMBL" id="CAL6015402.1"/>
    </source>
</evidence>
<evidence type="ECO:0000313" key="4">
    <source>
        <dbReference type="Proteomes" id="UP001642409"/>
    </source>
</evidence>
<protein>
    <submittedName>
        <fullName evidence="3">Hypothetical_protein</fullName>
    </submittedName>
</protein>
<keyword evidence="1" id="KW-0812">Transmembrane</keyword>
<feature type="transmembrane region" description="Helical" evidence="1">
    <location>
        <begin position="20"/>
        <end position="42"/>
    </location>
</feature>
<sequence length="131" mass="13949">MSRAGRATGLANYTLGFPNTMQLVTVSPSLIPSMVLIVSVLATDLNRPVLQAPYPIPAASTSNSASAMIPSSETSPCSTAIIRCGAPLNIGSALESIHFIQGYYLSTLFIYNNQSQVRINSLINSRGYSHE</sequence>
<dbReference type="EMBL" id="CATOUU010000699">
    <property type="protein sequence ID" value="CAI9942294.1"/>
    <property type="molecule type" value="Genomic_DNA"/>
</dbReference>
<proteinExistence type="predicted"/>
<dbReference type="AlphaFoldDB" id="A0AA86U5Z7"/>
<keyword evidence="4" id="KW-1185">Reference proteome</keyword>
<evidence type="ECO:0000313" key="2">
    <source>
        <dbReference type="EMBL" id="CAI9942294.1"/>
    </source>
</evidence>
<keyword evidence="1" id="KW-0472">Membrane</keyword>
<dbReference type="EMBL" id="CAXDID020000073">
    <property type="protein sequence ID" value="CAL6015402.1"/>
    <property type="molecule type" value="Genomic_DNA"/>
</dbReference>
<gene>
    <name evidence="3" type="ORF">HINF_LOCUS24790</name>
    <name evidence="2" type="ORF">HINF_LOCUS29939</name>
</gene>
<reference evidence="2" key="1">
    <citation type="submission" date="2023-06" db="EMBL/GenBank/DDBJ databases">
        <authorList>
            <person name="Kurt Z."/>
        </authorList>
    </citation>
    <scope>NUCLEOTIDE SEQUENCE</scope>
</reference>
<comment type="caution">
    <text evidence="2">The sequence shown here is derived from an EMBL/GenBank/DDBJ whole genome shotgun (WGS) entry which is preliminary data.</text>
</comment>
<keyword evidence="1" id="KW-1133">Transmembrane helix</keyword>
<evidence type="ECO:0000256" key="1">
    <source>
        <dbReference type="SAM" id="Phobius"/>
    </source>
</evidence>
<accession>A0AA86U5Z7</accession>
<name>A0AA86U5Z7_9EUKA</name>
<dbReference type="Proteomes" id="UP001642409">
    <property type="component" value="Unassembled WGS sequence"/>
</dbReference>